<keyword evidence="1" id="KW-0489">Methyltransferase</keyword>
<reference evidence="1" key="1">
    <citation type="submission" date="2022-05" db="EMBL/GenBank/DDBJ databases">
        <authorList>
            <person name="Jo J.-H."/>
            <person name="Im W.-T."/>
        </authorList>
    </citation>
    <scope>NUCLEOTIDE SEQUENCE</scope>
    <source>
        <strain evidence="1">SE220</strain>
    </source>
</reference>
<dbReference type="GO" id="GO:0008168">
    <property type="term" value="F:methyltransferase activity"/>
    <property type="evidence" value="ECO:0007669"/>
    <property type="project" value="UniProtKB-KW"/>
</dbReference>
<proteinExistence type="predicted"/>
<gene>
    <name evidence="1" type="ORF">LZ538_10035</name>
</gene>
<accession>A0ABT0S3E3</accession>
<dbReference type="GO" id="GO:0032259">
    <property type="term" value="P:methylation"/>
    <property type="evidence" value="ECO:0007669"/>
    <property type="project" value="UniProtKB-KW"/>
</dbReference>
<evidence type="ECO:0000313" key="1">
    <source>
        <dbReference type="EMBL" id="MCL6730389.1"/>
    </source>
</evidence>
<evidence type="ECO:0000313" key="2">
    <source>
        <dbReference type="Proteomes" id="UP001165342"/>
    </source>
</evidence>
<protein>
    <submittedName>
        <fullName evidence="1">Class I SAM-dependent methyltransferase</fullName>
    </submittedName>
</protein>
<name>A0ABT0S3E3_9SPHN</name>
<keyword evidence="2" id="KW-1185">Reference proteome</keyword>
<comment type="caution">
    <text evidence="1">The sequence shown here is derived from an EMBL/GenBank/DDBJ whole genome shotgun (WGS) entry which is preliminary data.</text>
</comment>
<dbReference type="InterPro" id="IPR029063">
    <property type="entry name" value="SAM-dependent_MTases_sf"/>
</dbReference>
<organism evidence="1 2">
    <name type="scientific">Sphingomonas hankyongi</name>
    <dbReference type="NCBI Taxonomy" id="2908209"/>
    <lineage>
        <taxon>Bacteria</taxon>
        <taxon>Pseudomonadati</taxon>
        <taxon>Pseudomonadota</taxon>
        <taxon>Alphaproteobacteria</taxon>
        <taxon>Sphingomonadales</taxon>
        <taxon>Sphingomonadaceae</taxon>
        <taxon>Sphingomonas</taxon>
    </lineage>
</organism>
<dbReference type="RefSeq" id="WP_249831875.1">
    <property type="nucleotide sequence ID" value="NZ_JAMGBE010000003.1"/>
</dbReference>
<dbReference type="EMBL" id="JAMGBE010000003">
    <property type="protein sequence ID" value="MCL6730389.1"/>
    <property type="molecule type" value="Genomic_DNA"/>
</dbReference>
<keyword evidence="1" id="KW-0808">Transferase</keyword>
<dbReference type="SUPFAM" id="SSF53335">
    <property type="entry name" value="S-adenosyl-L-methionine-dependent methyltransferases"/>
    <property type="match status" value="1"/>
</dbReference>
<dbReference type="Proteomes" id="UP001165342">
    <property type="component" value="Unassembled WGS sequence"/>
</dbReference>
<sequence length="256" mass="28287">MSVELRLPPEQKLIAELQALAKEEQAIALAIDALQTGHFKHPDGRVDHLANVRVSLGQAGLLAFLAKECPTFLSVEVGFGMGSTAAILLGTRRLQGKPFVHAIFDPFGLPDGSGKIVQSYLEQRFPKAFRRIMKSSETGMAAMIENRGPECAGLVFIDGGHRFENVMTDFVLADQLLALGGYIVLDDSFFPAIETVVNYVKANRPDYAVAHLPVPNCSVLRKVRRDQRSWDAFKPFEVPQRENWTPSRKLPAQAES</sequence>
<dbReference type="Gene3D" id="3.40.50.150">
    <property type="entry name" value="Vaccinia Virus protein VP39"/>
    <property type="match status" value="1"/>
</dbReference>
<dbReference type="Pfam" id="PF13578">
    <property type="entry name" value="Methyltransf_24"/>
    <property type="match status" value="1"/>
</dbReference>